<name>A0A380LPH8_9FIRM</name>
<dbReference type="GeneID" id="77462604"/>
<evidence type="ECO:0000313" key="1">
    <source>
        <dbReference type="EMBL" id="SUO04732.1"/>
    </source>
</evidence>
<dbReference type="AlphaFoldDB" id="A0A380LPH8"/>
<protein>
    <submittedName>
        <fullName evidence="1">Uncharacterized protein</fullName>
    </submittedName>
</protein>
<keyword evidence="2" id="KW-1185">Reference proteome</keyword>
<dbReference type="OrthoDB" id="1767337at2"/>
<dbReference type="RefSeq" id="WP_022790681.1">
    <property type="nucleotide sequence ID" value="NZ_JAQLXR010000004.1"/>
</dbReference>
<accession>A0A380LPH8</accession>
<dbReference type="Proteomes" id="UP000255523">
    <property type="component" value="Unassembled WGS sequence"/>
</dbReference>
<reference evidence="1 2" key="1">
    <citation type="submission" date="2018-06" db="EMBL/GenBank/DDBJ databases">
        <authorList>
            <consortium name="Pathogen Informatics"/>
            <person name="Doyle S."/>
        </authorList>
    </citation>
    <scope>NUCLEOTIDE SEQUENCE [LARGE SCALE GENOMIC DNA]</scope>
    <source>
        <strain evidence="1 2">NCTC11087</strain>
    </source>
</reference>
<dbReference type="EMBL" id="UHFX01000003">
    <property type="protein sequence ID" value="SUO04732.1"/>
    <property type="molecule type" value="Genomic_DNA"/>
</dbReference>
<gene>
    <name evidence="1" type="ORF">NCTC11087_01659</name>
</gene>
<proteinExistence type="predicted"/>
<organism evidence="1 2">
    <name type="scientific">Faecalicoccus pleomorphus</name>
    <dbReference type="NCBI Taxonomy" id="1323"/>
    <lineage>
        <taxon>Bacteria</taxon>
        <taxon>Bacillati</taxon>
        <taxon>Bacillota</taxon>
        <taxon>Erysipelotrichia</taxon>
        <taxon>Erysipelotrichales</taxon>
        <taxon>Erysipelotrichaceae</taxon>
        <taxon>Faecalicoccus</taxon>
    </lineage>
</organism>
<sequence length="92" mass="11068">MFARHLEVNEFLDIMMVTPKKIWKQVICLDNGIAGIVYGFLDQGTFYYLDRFYPSKQKEEEIQNMDFYELHKELYTKLNLKVHLVAQQFNLN</sequence>
<evidence type="ECO:0000313" key="2">
    <source>
        <dbReference type="Proteomes" id="UP000255523"/>
    </source>
</evidence>